<evidence type="ECO:0000313" key="2">
    <source>
        <dbReference type="Proteomes" id="UP001597296"/>
    </source>
</evidence>
<gene>
    <name evidence="1" type="ORF">ACFSNB_15075</name>
</gene>
<comment type="caution">
    <text evidence="1">The sequence shown here is derived from an EMBL/GenBank/DDBJ whole genome shotgun (WGS) entry which is preliminary data.</text>
</comment>
<evidence type="ECO:0000313" key="1">
    <source>
        <dbReference type="EMBL" id="MFD2235134.1"/>
    </source>
</evidence>
<accession>A0ABW5CD01</accession>
<keyword evidence="2" id="KW-1185">Reference proteome</keyword>
<dbReference type="Proteomes" id="UP001597296">
    <property type="component" value="Unassembled WGS sequence"/>
</dbReference>
<proteinExistence type="predicted"/>
<reference evidence="2" key="1">
    <citation type="journal article" date="2019" name="Int. J. Syst. Evol. Microbiol.">
        <title>The Global Catalogue of Microorganisms (GCM) 10K type strain sequencing project: providing services to taxonomists for standard genome sequencing and annotation.</title>
        <authorList>
            <consortium name="The Broad Institute Genomics Platform"/>
            <consortium name="The Broad Institute Genome Sequencing Center for Infectious Disease"/>
            <person name="Wu L."/>
            <person name="Ma J."/>
        </authorList>
    </citation>
    <scope>NUCLEOTIDE SEQUENCE [LARGE SCALE GENOMIC DNA]</scope>
    <source>
        <strain evidence="2">KCTC 15012</strain>
    </source>
</reference>
<protein>
    <submittedName>
        <fullName evidence="1">Uncharacterized protein</fullName>
    </submittedName>
</protein>
<organism evidence="1 2">
    <name type="scientific">Phaeospirillum tilakii</name>
    <dbReference type="NCBI Taxonomy" id="741673"/>
    <lineage>
        <taxon>Bacteria</taxon>
        <taxon>Pseudomonadati</taxon>
        <taxon>Pseudomonadota</taxon>
        <taxon>Alphaproteobacteria</taxon>
        <taxon>Rhodospirillales</taxon>
        <taxon>Rhodospirillaceae</taxon>
        <taxon>Phaeospirillum</taxon>
    </lineage>
</organism>
<sequence>MGSKLEWPAIYRDDLVNTCAILFRGAFNQSGITPLDVIGSEEYADCFWAALANQPGWGEPAWEKTSLLAHPTMLKGMAFLVRSFHNGEEARDREAAHAKRDDIIKAISDGEVDFSHDNPLWRVYLMSRDEREAQFPGIEDYITPDAVRRPYGIWDEDTIRLQLGTNTRDISRYFADLVRYQLRDKVGLEPRPGLVSLKKKLAEAEAEKLVA</sequence>
<name>A0ABW5CD01_9PROT</name>
<dbReference type="EMBL" id="JBHUIY010000036">
    <property type="protein sequence ID" value="MFD2235134.1"/>
    <property type="molecule type" value="Genomic_DNA"/>
</dbReference>